<evidence type="ECO:0000256" key="2">
    <source>
        <dbReference type="ARBA" id="ARBA00023125"/>
    </source>
</evidence>
<dbReference type="Pfam" id="PF00392">
    <property type="entry name" value="GntR"/>
    <property type="match status" value="1"/>
</dbReference>
<reference evidence="6 7" key="1">
    <citation type="submission" date="2020-08" db="EMBL/GenBank/DDBJ databases">
        <title>Genome sequencing of Purple Non-Sulfur Bacteria from various extreme environments.</title>
        <authorList>
            <person name="Mayer M."/>
        </authorList>
    </citation>
    <scope>NUCLEOTIDE SEQUENCE [LARGE SCALE GENOMIC DNA]</scope>
    <source>
        <strain evidence="6 7">JA131</strain>
    </source>
</reference>
<name>A0A7W6REJ4_9PROT</name>
<feature type="compositionally biased region" description="Basic and acidic residues" evidence="4">
    <location>
        <begin position="256"/>
        <end position="322"/>
    </location>
</feature>
<keyword evidence="1" id="KW-0805">Transcription regulation</keyword>
<dbReference type="SUPFAM" id="SSF46785">
    <property type="entry name" value="Winged helix' DNA-binding domain"/>
    <property type="match status" value="1"/>
</dbReference>
<dbReference type="CDD" id="cd07377">
    <property type="entry name" value="WHTH_GntR"/>
    <property type="match status" value="1"/>
</dbReference>
<dbReference type="InterPro" id="IPR008920">
    <property type="entry name" value="TF_FadR/GntR_C"/>
</dbReference>
<sequence length="352" mass="39936">MRRIPSRSDSLVNQTTDTLRRMIVEGVLHLGETLSEARVATWLNVSRTPVREAFARLQIEGLIISEPQRRTCVFTPSTKDLDDICDVRCCLEARALKLAVERHRDKLGTRLAEINDLMRAAINKEDVQEYLRLDIDFHQAIFDCTDNQFLNDAYQTIASKLAAFRTRLASHQNYLRKGVVEHQRLGAFVAAGDLEAALAVMEEHISRSSDSFWKLNSESLQTGVRRAHPEYSESNGLGMAPVSSKLNRRKNTSDALIERQDSRKSGDDDKKVDDKCVDETPVEEKDVDGNRRGRPRIYVDDAARKREWAARRRDREAMERLARGMPAPKRGRPRKATSLHHGPEGPSAGPRK</sequence>
<dbReference type="SMART" id="SM00345">
    <property type="entry name" value="HTH_GNTR"/>
    <property type="match status" value="1"/>
</dbReference>
<evidence type="ECO:0000313" key="7">
    <source>
        <dbReference type="Proteomes" id="UP000554286"/>
    </source>
</evidence>
<dbReference type="SUPFAM" id="SSF48008">
    <property type="entry name" value="GntR ligand-binding domain-like"/>
    <property type="match status" value="1"/>
</dbReference>
<keyword evidence="3" id="KW-0804">Transcription</keyword>
<organism evidence="6 7">
    <name type="scientific">Roseospira visakhapatnamensis</name>
    <dbReference type="NCBI Taxonomy" id="390880"/>
    <lineage>
        <taxon>Bacteria</taxon>
        <taxon>Pseudomonadati</taxon>
        <taxon>Pseudomonadota</taxon>
        <taxon>Alphaproteobacteria</taxon>
        <taxon>Rhodospirillales</taxon>
        <taxon>Rhodospirillaceae</taxon>
        <taxon>Roseospira</taxon>
    </lineage>
</organism>
<dbReference type="InterPro" id="IPR036390">
    <property type="entry name" value="WH_DNA-bd_sf"/>
</dbReference>
<dbReference type="PROSITE" id="PS50949">
    <property type="entry name" value="HTH_GNTR"/>
    <property type="match status" value="1"/>
</dbReference>
<dbReference type="EMBL" id="JACIGK010000021">
    <property type="protein sequence ID" value="MBB4267099.1"/>
    <property type="molecule type" value="Genomic_DNA"/>
</dbReference>
<dbReference type="Proteomes" id="UP000554286">
    <property type="component" value="Unassembled WGS sequence"/>
</dbReference>
<dbReference type="SMART" id="SM00895">
    <property type="entry name" value="FCD"/>
    <property type="match status" value="1"/>
</dbReference>
<evidence type="ECO:0000313" key="6">
    <source>
        <dbReference type="EMBL" id="MBB4267099.1"/>
    </source>
</evidence>
<proteinExistence type="predicted"/>
<dbReference type="InterPro" id="IPR036388">
    <property type="entry name" value="WH-like_DNA-bd_sf"/>
</dbReference>
<dbReference type="Gene3D" id="1.20.120.530">
    <property type="entry name" value="GntR ligand-binding domain-like"/>
    <property type="match status" value="1"/>
</dbReference>
<dbReference type="AlphaFoldDB" id="A0A7W6REJ4"/>
<keyword evidence="2 6" id="KW-0238">DNA-binding</keyword>
<dbReference type="InterPro" id="IPR011711">
    <property type="entry name" value="GntR_C"/>
</dbReference>
<keyword evidence="7" id="KW-1185">Reference proteome</keyword>
<dbReference type="PANTHER" id="PTHR43537">
    <property type="entry name" value="TRANSCRIPTIONAL REGULATOR, GNTR FAMILY"/>
    <property type="match status" value="1"/>
</dbReference>
<gene>
    <name evidence="6" type="ORF">GGD89_002740</name>
</gene>
<evidence type="ECO:0000256" key="4">
    <source>
        <dbReference type="SAM" id="MobiDB-lite"/>
    </source>
</evidence>
<feature type="compositionally biased region" description="Basic residues" evidence="4">
    <location>
        <begin position="329"/>
        <end position="338"/>
    </location>
</feature>
<dbReference type="GO" id="GO:0003677">
    <property type="term" value="F:DNA binding"/>
    <property type="evidence" value="ECO:0007669"/>
    <property type="project" value="UniProtKB-KW"/>
</dbReference>
<dbReference type="RefSeq" id="WP_184046153.1">
    <property type="nucleotide sequence ID" value="NZ_JACIGK010000021.1"/>
</dbReference>
<feature type="region of interest" description="Disordered" evidence="4">
    <location>
        <begin position="224"/>
        <end position="352"/>
    </location>
</feature>
<evidence type="ECO:0000256" key="3">
    <source>
        <dbReference type="ARBA" id="ARBA00023163"/>
    </source>
</evidence>
<comment type="caution">
    <text evidence="6">The sequence shown here is derived from an EMBL/GenBank/DDBJ whole genome shotgun (WGS) entry which is preliminary data.</text>
</comment>
<dbReference type="GO" id="GO:0003700">
    <property type="term" value="F:DNA-binding transcription factor activity"/>
    <property type="evidence" value="ECO:0007669"/>
    <property type="project" value="InterPro"/>
</dbReference>
<feature type="domain" description="HTH gntR-type" evidence="5">
    <location>
        <begin position="9"/>
        <end position="76"/>
    </location>
</feature>
<evidence type="ECO:0000256" key="1">
    <source>
        <dbReference type="ARBA" id="ARBA00023015"/>
    </source>
</evidence>
<dbReference type="PANTHER" id="PTHR43537:SF24">
    <property type="entry name" value="GLUCONATE OPERON TRANSCRIPTIONAL REPRESSOR"/>
    <property type="match status" value="1"/>
</dbReference>
<protein>
    <submittedName>
        <fullName evidence="6">DNA-binding GntR family transcriptional regulator</fullName>
    </submittedName>
</protein>
<dbReference type="Gene3D" id="1.10.10.10">
    <property type="entry name" value="Winged helix-like DNA-binding domain superfamily/Winged helix DNA-binding domain"/>
    <property type="match status" value="1"/>
</dbReference>
<accession>A0A7W6REJ4</accession>
<dbReference type="InterPro" id="IPR000524">
    <property type="entry name" value="Tscrpt_reg_HTH_GntR"/>
</dbReference>
<dbReference type="Pfam" id="PF07729">
    <property type="entry name" value="FCD"/>
    <property type="match status" value="1"/>
</dbReference>
<evidence type="ECO:0000259" key="5">
    <source>
        <dbReference type="PROSITE" id="PS50949"/>
    </source>
</evidence>